<feature type="signal peptide" evidence="1">
    <location>
        <begin position="1"/>
        <end position="26"/>
    </location>
</feature>
<keyword evidence="1" id="KW-0732">Signal</keyword>
<protein>
    <submittedName>
        <fullName evidence="2">Uncharacterized protein</fullName>
    </submittedName>
</protein>
<dbReference type="Proteomes" id="UP000322524">
    <property type="component" value="Unassembled WGS sequence"/>
</dbReference>
<evidence type="ECO:0000256" key="1">
    <source>
        <dbReference type="SAM" id="SignalP"/>
    </source>
</evidence>
<evidence type="ECO:0000313" key="3">
    <source>
        <dbReference type="Proteomes" id="UP000322524"/>
    </source>
</evidence>
<dbReference type="AlphaFoldDB" id="A0A5D4SJY0"/>
<feature type="chain" id="PRO_5023122798" evidence="1">
    <location>
        <begin position="27"/>
        <end position="269"/>
    </location>
</feature>
<accession>A0A5D4SJY0</accession>
<comment type="caution">
    <text evidence="2">The sequence shown here is derived from an EMBL/GenBank/DDBJ whole genome shotgun (WGS) entry which is preliminary data.</text>
</comment>
<proteinExistence type="predicted"/>
<gene>
    <name evidence="2" type="ORF">FZC76_20700</name>
</gene>
<sequence>MLKKIVFLVVSLVLLLSINNTTSAFANEVIESDEPVFQELTKEQEKFVNKINKGLEKIANNPEKIKEYLLKNGFEKGEEQLIQPLHHSDVNISLERYRNSKNGLYTLIGNWEFAAGKIDTSDSSDDVVSLSLWKTDYSRPSGIVFASYPTRLYVYDSLGSLRVNTSSHFNGLSNGFIWKYADKYVYNGSGYTGQEGTAVIWATSVPSTTMYGVMNYKHTYKKIGTLDSATITGGTSGVDLSVTFSGGSTGIQNFRNQISISSWPSKYVE</sequence>
<name>A0A5D4SJY0_9BACI</name>
<dbReference type="RefSeq" id="WP_148990054.1">
    <property type="nucleotide sequence ID" value="NZ_VTEV01000012.1"/>
</dbReference>
<dbReference type="EMBL" id="VTEV01000012">
    <property type="protein sequence ID" value="TYS62524.1"/>
    <property type="molecule type" value="Genomic_DNA"/>
</dbReference>
<evidence type="ECO:0000313" key="2">
    <source>
        <dbReference type="EMBL" id="TYS62524.1"/>
    </source>
</evidence>
<organism evidence="2 3">
    <name type="scientific">Sutcliffiella horikoshii</name>
    <dbReference type="NCBI Taxonomy" id="79883"/>
    <lineage>
        <taxon>Bacteria</taxon>
        <taxon>Bacillati</taxon>
        <taxon>Bacillota</taxon>
        <taxon>Bacilli</taxon>
        <taxon>Bacillales</taxon>
        <taxon>Bacillaceae</taxon>
        <taxon>Sutcliffiella</taxon>
    </lineage>
</organism>
<reference evidence="2 3" key="1">
    <citation type="submission" date="2019-08" db="EMBL/GenBank/DDBJ databases">
        <title>Bacillus genomes from the desert of Cuatro Cienegas, Coahuila.</title>
        <authorList>
            <person name="Olmedo-Alvarez G."/>
        </authorList>
    </citation>
    <scope>NUCLEOTIDE SEQUENCE [LARGE SCALE GENOMIC DNA]</scope>
    <source>
        <strain evidence="2 3">CH28_1T</strain>
    </source>
</reference>